<keyword evidence="2" id="KW-1017">Isopeptide bond</keyword>
<feature type="chain" id="PRO_5041734652" description="Fanconi anemia group D2 protein" evidence="7">
    <location>
        <begin position="18"/>
        <end position="2033"/>
    </location>
</feature>
<dbReference type="GO" id="GO:0000793">
    <property type="term" value="C:condensed chromosome"/>
    <property type="evidence" value="ECO:0007669"/>
    <property type="project" value="TreeGrafter"/>
</dbReference>
<dbReference type="GO" id="GO:0005634">
    <property type="term" value="C:nucleus"/>
    <property type="evidence" value="ECO:0007669"/>
    <property type="project" value="UniProtKB-SubCell"/>
</dbReference>
<feature type="region of interest" description="Disordered" evidence="6">
    <location>
        <begin position="696"/>
        <end position="717"/>
    </location>
</feature>
<feature type="signal peptide" evidence="7">
    <location>
        <begin position="1"/>
        <end position="17"/>
    </location>
</feature>
<evidence type="ECO:0000313" key="8">
    <source>
        <dbReference type="Proteomes" id="UP000050795"/>
    </source>
</evidence>
<name>A0AA85JZ67_TRIRE</name>
<dbReference type="InterPro" id="IPR029448">
    <property type="entry name" value="FANCD2"/>
</dbReference>
<keyword evidence="3" id="KW-0832">Ubl conjugation</keyword>
<keyword evidence="4" id="KW-0539">Nucleus</keyword>
<evidence type="ECO:0000256" key="7">
    <source>
        <dbReference type="SAM" id="SignalP"/>
    </source>
</evidence>
<dbReference type="GO" id="GO:1990918">
    <property type="term" value="P:double-strand break repair involved in meiotic recombination"/>
    <property type="evidence" value="ECO:0007669"/>
    <property type="project" value="TreeGrafter"/>
</dbReference>
<evidence type="ECO:0008006" key="10">
    <source>
        <dbReference type="Google" id="ProtNLM"/>
    </source>
</evidence>
<keyword evidence="8" id="KW-1185">Reference proteome</keyword>
<evidence type="ECO:0000256" key="4">
    <source>
        <dbReference type="ARBA" id="ARBA00023242"/>
    </source>
</evidence>
<dbReference type="PANTHER" id="PTHR32086:SF0">
    <property type="entry name" value="FANCONI ANEMIA GROUP D2 PROTEIN"/>
    <property type="match status" value="1"/>
</dbReference>
<feature type="region of interest" description="Disordered" evidence="6">
    <location>
        <begin position="1149"/>
        <end position="1172"/>
    </location>
</feature>
<dbReference type="WBParaSite" id="TREG1_6010.4">
    <property type="protein sequence ID" value="TREG1_6010.4"/>
    <property type="gene ID" value="TREG1_6010"/>
</dbReference>
<dbReference type="Pfam" id="PF14631">
    <property type="entry name" value="FancD2"/>
    <property type="match status" value="3"/>
</dbReference>
<proteinExistence type="inferred from homology"/>
<protein>
    <recommendedName>
        <fullName evidence="10">Fanconi anemia group D2 protein</fullName>
    </recommendedName>
</protein>
<dbReference type="Proteomes" id="UP000050795">
    <property type="component" value="Unassembled WGS sequence"/>
</dbReference>
<feature type="compositionally biased region" description="Polar residues" evidence="6">
    <location>
        <begin position="1152"/>
        <end position="1172"/>
    </location>
</feature>
<sequence length="2033" mass="227996">MMITCLVLVSVAHSAQKRCRYLEGYLKSQQLLREKLVQELRQLAVVSNRSVSSSLLTFSSLLCPLRTNASDSEVDTPADDVLVLFGSPATVFQILLFTPCLSSDITKLVLELVSNQSLYSEQLLEQFQQPVGLSSLFSCKQVFSDVSTRLLEVFQIIEEPRIRIKILRILPDLASSSSSSGWILSDEDRSLLVLQLVNLVDSICLENHCDSTKDSDPVVCLIECLTYFFVQGELKDRLYIALFNLLDRCIGLDSYFYYLPVITRCLLINGPAVPQSPIELSKLVSRLRSVFSFAKSNSINSAVSINSSLVDVLRVAFQLNRSVLSEWVRIIGLPNSMPDSLCQSVVDGHNQFVQDFIVLCISVSIPSISASEKGNIKAVSDGSLFKRVYNPDSYHNKRLRNEIISNVRRLLIAGKLFSFGSMHCDIDTFLADYGELLISGDTRLFSSFSFILNQLIMSGSCVATRFKYLTRYIGLCLYMKVFNSSKSDYSLRQEIISNLIHHYLTGINSLLIRSANRFHMEAIMKAILITILRLAQSNARELGVYEANLRTLQNQIDFSGASCDSGETRFQHSRMLHGYQSGILNDKQYIRHIFSILACVAFGSKEHRKQQDDLLSFIRKLLSSESLFSKCVGIIGAVVLIEVICRRDNSSRNEECPLNTACPEDEDDYILLASQLAHIDNDQSSTFSANVSRSSNASSLSLKGPGTGFADDPNEINLLAGDSEEDRTTDISTHRPQFATPPTRLLLQLVGLVEHAIHSQFQLTVFWLDELAFCFNRITQFSGKNKAIQFVLDSTSPSVLQFSEEAKNFIVWMGTRVMRDFQDDFVLDNASTENFTTQFSLHNPRLCEIAIALGPTWNKYLSADSHSLNGGNSSGRKSNRVANPLLLPAYLNLLAISEAVQHDGNLNTIDALLGCPLLLPTEFADTRFTKLLLGDNVVSIKQPHLLMIIINWFIETINVFAPKLPCVDSSNSQTFSLGAISSANMSNANRIHYLSILLRFTQIAKLRYSLYSYLASVFDTNNVQQQDADVDTETEVRRTQVSVAPVNKSGLSWSDLRLPTASFQPAMCYSSVPSTSYGNGSGQPFVTCGVHLQSFLSNDGDCLFARKRTGTSSKFSSCANRNTSRAVDVGAKKRKKILDTKGTCENRDSYASELSDSSVSQNDSNITQRTDSQVSQVCKTGGKKSARTKLSKMALVGTRKGRKSSKHCVTPNLLELTTCFRELDLSALVLGLESWPWSVTVSNVEVSKSAASLDWITLTWLLEEISIRLDVITEVSPPLAFGWNAFERLRNLSEFVKLSYLSSLVPCIFSALIRAVDYLTGRKVFTRAFLKLAHGGTKHTDDSESSLDDLICPCDSSIEEVELRKTVASIKPESNPPLLEVASSSDDDDVVDDSLAFGTRYQVSSVVCSCLRSLLILVNGLTRLSSNIDHYLFYSNGLEVLNSMSIFSYNIIHTLAKCCNSGNAIKPIRTIVVNEDGVINYNYCESVVFPQNESSQNASFVKQMDDLSTRYFVDVFIDTDDLSTAQKEISDFQNINYISLSQNLRTIIEYLMRNIPPSKLPHANAALLHCRLVFYLTSLYYACQKKLRTSSPSDTNIRWVPNLLQYTSELLNQDWDTSIKWKGITHKECLQSLLSFHFRCEVYLSEEQHSLDRSTDLLVDFTREFLLRAFKRCENVDSASTSNIRSEFLLHSYKSLNSETMDLCCRGVMETVVWISKRLCNFTKLVNSGASSVYINESSIVARWNQCVEVLCCITNLFQTPTGHGVSNSSKITETNKRNPIIHILPSLMRTGRLFLQSLLTGAMPLLTSLFRRRGVEVTTFLKNTQQLTRFLQRICNHAKAYRDSQLTNQIPATRRCLETFVYKVKIMLSQNRCLEAFWFGTLKNRDIHGVELLDDSFGSDSEKPSTTYQTDSCSVTYSETSAVEENLNSTSSKAAKSSTSSKKRVSHCLTDIDKENRLKTFVDQMDQEEISMMMMMMTTTTMMFRIRPMKSIELLYLDFLNIRKVKLLLVTDSPDLDLILYIIIMKVVIACK</sequence>
<organism evidence="8 9">
    <name type="scientific">Trichobilharzia regenti</name>
    <name type="common">Nasal bird schistosome</name>
    <dbReference type="NCBI Taxonomy" id="157069"/>
    <lineage>
        <taxon>Eukaryota</taxon>
        <taxon>Metazoa</taxon>
        <taxon>Spiralia</taxon>
        <taxon>Lophotrochozoa</taxon>
        <taxon>Platyhelminthes</taxon>
        <taxon>Trematoda</taxon>
        <taxon>Digenea</taxon>
        <taxon>Strigeidida</taxon>
        <taxon>Schistosomatoidea</taxon>
        <taxon>Schistosomatidae</taxon>
        <taxon>Trichobilharzia</taxon>
    </lineage>
</organism>
<dbReference type="GO" id="GO:0036297">
    <property type="term" value="P:interstrand cross-link repair"/>
    <property type="evidence" value="ECO:0007669"/>
    <property type="project" value="TreeGrafter"/>
</dbReference>
<evidence type="ECO:0000313" key="9">
    <source>
        <dbReference type="WBParaSite" id="TREG1_6010.4"/>
    </source>
</evidence>
<evidence type="ECO:0000256" key="2">
    <source>
        <dbReference type="ARBA" id="ARBA00022499"/>
    </source>
</evidence>
<reference evidence="8" key="1">
    <citation type="submission" date="2022-06" db="EMBL/GenBank/DDBJ databases">
        <authorList>
            <person name="Berger JAMES D."/>
            <person name="Berger JAMES D."/>
        </authorList>
    </citation>
    <scope>NUCLEOTIDE SEQUENCE [LARGE SCALE GENOMIC DNA]</scope>
</reference>
<accession>A0AA85JZ67</accession>
<dbReference type="PANTHER" id="PTHR32086">
    <property type="entry name" value="FANCONI ANEMIA GROUP D2 PROTEIN"/>
    <property type="match status" value="1"/>
</dbReference>
<dbReference type="GO" id="GO:0031573">
    <property type="term" value="P:mitotic intra-S DNA damage checkpoint signaling"/>
    <property type="evidence" value="ECO:0007669"/>
    <property type="project" value="TreeGrafter"/>
</dbReference>
<comment type="similarity">
    <text evidence="5">Belongs to the Fanconi anemia protein FANCD2 family.</text>
</comment>
<evidence type="ECO:0000256" key="1">
    <source>
        <dbReference type="ARBA" id="ARBA00004123"/>
    </source>
</evidence>
<dbReference type="GO" id="GO:0007129">
    <property type="term" value="P:homologous chromosome pairing at meiosis"/>
    <property type="evidence" value="ECO:0007669"/>
    <property type="project" value="TreeGrafter"/>
</dbReference>
<reference evidence="9" key="2">
    <citation type="submission" date="2023-11" db="UniProtKB">
        <authorList>
            <consortium name="WormBaseParasite"/>
        </authorList>
    </citation>
    <scope>IDENTIFICATION</scope>
</reference>
<comment type="subcellular location">
    <subcellularLocation>
        <location evidence="1">Nucleus</location>
    </subcellularLocation>
</comment>
<keyword evidence="7" id="KW-0732">Signal</keyword>
<dbReference type="GO" id="GO:0070182">
    <property type="term" value="F:DNA polymerase binding"/>
    <property type="evidence" value="ECO:0007669"/>
    <property type="project" value="TreeGrafter"/>
</dbReference>
<evidence type="ECO:0000256" key="3">
    <source>
        <dbReference type="ARBA" id="ARBA00022843"/>
    </source>
</evidence>
<evidence type="ECO:0000256" key="5">
    <source>
        <dbReference type="ARBA" id="ARBA00093456"/>
    </source>
</evidence>
<evidence type="ECO:0000256" key="6">
    <source>
        <dbReference type="SAM" id="MobiDB-lite"/>
    </source>
</evidence>